<dbReference type="AlphaFoldDB" id="A0A935JU16"/>
<dbReference type="GO" id="GO:0008168">
    <property type="term" value="F:methyltransferase activity"/>
    <property type="evidence" value="ECO:0007669"/>
    <property type="project" value="UniProtKB-KW"/>
</dbReference>
<protein>
    <submittedName>
        <fullName evidence="1">Methyltransferase domain-containing protein</fullName>
    </submittedName>
</protein>
<keyword evidence="1" id="KW-0489">Methyltransferase</keyword>
<evidence type="ECO:0000313" key="1">
    <source>
        <dbReference type="EMBL" id="MBK7413926.1"/>
    </source>
</evidence>
<reference evidence="1 2" key="1">
    <citation type="submission" date="2020-10" db="EMBL/GenBank/DDBJ databases">
        <title>Connecting structure to function with the recovery of over 1000 high-quality activated sludge metagenome-assembled genomes encoding full-length rRNA genes using long-read sequencing.</title>
        <authorList>
            <person name="Singleton C.M."/>
            <person name="Petriglieri F."/>
            <person name="Kristensen J.M."/>
            <person name="Kirkegaard R.H."/>
            <person name="Michaelsen T.Y."/>
            <person name="Andersen M.H."/>
            <person name="Karst S.M."/>
            <person name="Dueholm M.S."/>
            <person name="Nielsen P.H."/>
            <person name="Albertsen M."/>
        </authorList>
    </citation>
    <scope>NUCLEOTIDE SEQUENCE [LARGE SCALE GENOMIC DNA]</scope>
    <source>
        <strain evidence="1">EsbW_18-Q3-R4-48_BATAC.463</strain>
    </source>
</reference>
<dbReference type="SUPFAM" id="SSF53335">
    <property type="entry name" value="S-adenosyl-L-methionine-dependent methyltransferases"/>
    <property type="match status" value="1"/>
</dbReference>
<accession>A0A935JU16</accession>
<dbReference type="InterPro" id="IPR029063">
    <property type="entry name" value="SAM-dependent_MTases_sf"/>
</dbReference>
<sequence length="289" mass="33003">MDFRDKALDDNKIDEAKKFIIEGLISYQPFVFSDNLEVGVGFEFEQQRYAGLVHYPDIPEHLRASPELARRLLADRNRTEFHLANRRLADFYDSLVEQIIDHTAGGIDNNSFLDVGCNNGYIPISFSQRGAKRATGCDRQDFSRVFNFLNSIQGTNAEFIHAWYEPQQHRIAGVEAFDVVTSMAMLCHVSDPLHLLAELGRLSKNALFVWTLFNHDDSNVVRYGTPRGDYPGDVFPYCFDNLTAISVPLFHKSMELMGFSKIIELPVPQIHSYAWNGYPFRGFLAIRNP</sequence>
<dbReference type="Pfam" id="PF13489">
    <property type="entry name" value="Methyltransf_23"/>
    <property type="match status" value="1"/>
</dbReference>
<dbReference type="Gene3D" id="3.40.50.150">
    <property type="entry name" value="Vaccinia Virus protein VP39"/>
    <property type="match status" value="1"/>
</dbReference>
<gene>
    <name evidence="1" type="ORF">IPJ38_01220</name>
</gene>
<organism evidence="1 2">
    <name type="scientific">Candidatus Dechloromonas phosphorivorans</name>
    <dbReference type="NCBI Taxonomy" id="2899244"/>
    <lineage>
        <taxon>Bacteria</taxon>
        <taxon>Pseudomonadati</taxon>
        <taxon>Pseudomonadota</taxon>
        <taxon>Betaproteobacteria</taxon>
        <taxon>Rhodocyclales</taxon>
        <taxon>Azonexaceae</taxon>
        <taxon>Dechloromonas</taxon>
    </lineage>
</organism>
<proteinExistence type="predicted"/>
<keyword evidence="1" id="KW-0808">Transferase</keyword>
<evidence type="ECO:0000313" key="2">
    <source>
        <dbReference type="Proteomes" id="UP000739411"/>
    </source>
</evidence>
<dbReference type="CDD" id="cd02440">
    <property type="entry name" value="AdoMet_MTases"/>
    <property type="match status" value="1"/>
</dbReference>
<name>A0A935JU16_9RHOO</name>
<comment type="caution">
    <text evidence="1">The sequence shown here is derived from an EMBL/GenBank/DDBJ whole genome shotgun (WGS) entry which is preliminary data.</text>
</comment>
<dbReference type="Proteomes" id="UP000739411">
    <property type="component" value="Unassembled WGS sequence"/>
</dbReference>
<dbReference type="EMBL" id="JADJMS010000005">
    <property type="protein sequence ID" value="MBK7413926.1"/>
    <property type="molecule type" value="Genomic_DNA"/>
</dbReference>
<dbReference type="GO" id="GO:0032259">
    <property type="term" value="P:methylation"/>
    <property type="evidence" value="ECO:0007669"/>
    <property type="project" value="UniProtKB-KW"/>
</dbReference>